<name>A0A9Q0DAB0_9TELE</name>
<dbReference type="AlphaFoldDB" id="A0A9Q0DAB0"/>
<proteinExistence type="predicted"/>
<feature type="compositionally biased region" description="Gly residues" evidence="1">
    <location>
        <begin position="42"/>
        <end position="61"/>
    </location>
</feature>
<feature type="compositionally biased region" description="Basic and acidic residues" evidence="1">
    <location>
        <begin position="140"/>
        <end position="150"/>
    </location>
</feature>
<evidence type="ECO:0000256" key="1">
    <source>
        <dbReference type="SAM" id="MobiDB-lite"/>
    </source>
</evidence>
<sequence>MEGGEGGIEEGECGMEGGEGGMEGEEGGMEGGEGGIEEGECGMEGGERWGGGEGGMEGGEGGLEEEEGGMEGERYASLGAVGVPAVGEHSEQREPAGRGGDIAANNVPRLMMGNPPALPTDRTEGAEGHSTPQARFRRGGRTERTPELSKKRNLPLAVGIQDAWLPLATVSRPERLLSQSELSMKWARCQY</sequence>
<comment type="caution">
    <text evidence="2">The sequence shown here is derived from an EMBL/GenBank/DDBJ whole genome shotgun (WGS) entry which is preliminary data.</text>
</comment>
<organism evidence="2 3">
    <name type="scientific">Muraenolepis orangiensis</name>
    <name type="common">Patagonian moray cod</name>
    <dbReference type="NCBI Taxonomy" id="630683"/>
    <lineage>
        <taxon>Eukaryota</taxon>
        <taxon>Metazoa</taxon>
        <taxon>Chordata</taxon>
        <taxon>Craniata</taxon>
        <taxon>Vertebrata</taxon>
        <taxon>Euteleostomi</taxon>
        <taxon>Actinopterygii</taxon>
        <taxon>Neopterygii</taxon>
        <taxon>Teleostei</taxon>
        <taxon>Neoteleostei</taxon>
        <taxon>Acanthomorphata</taxon>
        <taxon>Zeiogadaria</taxon>
        <taxon>Gadariae</taxon>
        <taxon>Gadiformes</taxon>
        <taxon>Muraenolepidoidei</taxon>
        <taxon>Muraenolepididae</taxon>
        <taxon>Muraenolepis</taxon>
    </lineage>
</organism>
<dbReference type="EMBL" id="JANIIK010000119">
    <property type="protein sequence ID" value="KAJ3584721.1"/>
    <property type="molecule type" value="Genomic_DNA"/>
</dbReference>
<keyword evidence="3" id="KW-1185">Reference proteome</keyword>
<dbReference type="Proteomes" id="UP001148018">
    <property type="component" value="Unassembled WGS sequence"/>
</dbReference>
<gene>
    <name evidence="2" type="ORF">NHX12_015216</name>
</gene>
<protein>
    <submittedName>
        <fullName evidence="2">Uncharacterized protein</fullName>
    </submittedName>
</protein>
<reference evidence="2" key="1">
    <citation type="submission" date="2022-07" db="EMBL/GenBank/DDBJ databases">
        <title>Chromosome-level genome of Muraenolepis orangiensis.</title>
        <authorList>
            <person name="Kim J."/>
        </authorList>
    </citation>
    <scope>NUCLEOTIDE SEQUENCE</scope>
    <source>
        <strain evidence="2">KU_S4_2022</strain>
        <tissue evidence="2">Muscle</tissue>
    </source>
</reference>
<accession>A0A9Q0DAB0</accession>
<evidence type="ECO:0000313" key="2">
    <source>
        <dbReference type="EMBL" id="KAJ3584721.1"/>
    </source>
</evidence>
<feature type="region of interest" description="Disordered" evidence="1">
    <location>
        <begin position="1"/>
        <end position="151"/>
    </location>
</feature>
<evidence type="ECO:0000313" key="3">
    <source>
        <dbReference type="Proteomes" id="UP001148018"/>
    </source>
</evidence>